<keyword evidence="3" id="KW-0285">Flavoprotein</keyword>
<comment type="cofactor">
    <cofactor evidence="1">
        <name>FAD</name>
        <dbReference type="ChEBI" id="CHEBI:57692"/>
    </cofactor>
</comment>
<dbReference type="SUPFAM" id="SSF51905">
    <property type="entry name" value="FAD/NAD(P)-binding domain"/>
    <property type="match status" value="1"/>
</dbReference>
<reference evidence="8 9" key="1">
    <citation type="submission" date="2022-01" db="EMBL/GenBank/DDBJ databases">
        <title>Paraglaciecola sp. G1-23.</title>
        <authorList>
            <person name="Jin M.S."/>
            <person name="Han D.M."/>
            <person name="Kim H.M."/>
            <person name="Jeon C.O."/>
        </authorList>
    </citation>
    <scope>NUCLEOTIDE SEQUENCE [LARGE SCALE GENOMIC DNA]</scope>
    <source>
        <strain evidence="8 9">G1-23</strain>
    </source>
</reference>
<organism evidence="8 9">
    <name type="scientific">Paraglaciecola algarum</name>
    <dbReference type="NCBI Taxonomy" id="3050085"/>
    <lineage>
        <taxon>Bacteria</taxon>
        <taxon>Pseudomonadati</taxon>
        <taxon>Pseudomonadota</taxon>
        <taxon>Gammaproteobacteria</taxon>
        <taxon>Alteromonadales</taxon>
        <taxon>Alteromonadaceae</taxon>
        <taxon>Paraglaciecola</taxon>
    </lineage>
</organism>
<dbReference type="EMBL" id="JAKGAS010000003">
    <property type="protein sequence ID" value="MCF2947898.1"/>
    <property type="molecule type" value="Genomic_DNA"/>
</dbReference>
<sequence length="566" mass="62535">MSENNEFDAIVVGSGASGGWAAKDLCEAGLKVLVLERGGKMTHQTGYITEHIKPWERSHTNGADYARRKQEYGTYHNYVYDSNEHFFAKEKDAPYKTDTQTPFIWVRPGTVGGKSNLWGRQVYRWSDLDFEANKNDGHGIDWPIRYKDIEPWYAKVEKYIGVQGSVENLPQLPDSIFTPALDLNVAEKFVKGKIEKNFPERNLIIGRSANTTEARPEQGRTSCQLRNQCNTGCSFGGYYSAVSVSLPAAQRTGNLSIRPNSVVASLEYDGEKQRVTGVKVIDSETKQEHIFRSKIVFLCASTIASTQILMNSRSKAAPKGLGGSSGALGHYLMDHTWGTRISGNVPGFVGKIEKGRRPTGLYIPRFKNLKSTPDKGAEFLRGYNFQGAATTDGWGQRAGATPGFGKKFKQGVQTPGPWRIALYGFAECLPYKDNKMTLDFDDLDPYGIPQVVLNARFKDNEHKLVVDMIREGEAMLKASGVTDIKSHMGDMLPGLAIHEMGTARMGHDPSNSVLNKWNQVHEAPNVFVTDGACMTSSSCVNPTLTFMALTARAVDHAVKLLKQGNI</sequence>
<protein>
    <submittedName>
        <fullName evidence="8">GMC family oxidoreductase</fullName>
    </submittedName>
</protein>
<evidence type="ECO:0000256" key="5">
    <source>
        <dbReference type="ARBA" id="ARBA00023002"/>
    </source>
</evidence>
<keyword evidence="5" id="KW-0560">Oxidoreductase</keyword>
<evidence type="ECO:0000259" key="6">
    <source>
        <dbReference type="Pfam" id="PF00732"/>
    </source>
</evidence>
<gene>
    <name evidence="8" type="ORF">L0668_07260</name>
</gene>
<accession>A0ABS9D4P2</accession>
<comment type="caution">
    <text evidence="8">The sequence shown here is derived from an EMBL/GenBank/DDBJ whole genome shotgun (WGS) entry which is preliminary data.</text>
</comment>
<evidence type="ECO:0000256" key="2">
    <source>
        <dbReference type="ARBA" id="ARBA00010790"/>
    </source>
</evidence>
<dbReference type="InterPro" id="IPR051473">
    <property type="entry name" value="P2Ox-like"/>
</dbReference>
<evidence type="ECO:0000256" key="1">
    <source>
        <dbReference type="ARBA" id="ARBA00001974"/>
    </source>
</evidence>
<feature type="domain" description="Glucose-methanol-choline oxidoreductase N-terminal" evidence="6">
    <location>
        <begin position="34"/>
        <end position="336"/>
    </location>
</feature>
<evidence type="ECO:0000256" key="4">
    <source>
        <dbReference type="ARBA" id="ARBA00022827"/>
    </source>
</evidence>
<dbReference type="PANTHER" id="PTHR42784">
    <property type="entry name" value="PYRANOSE 2-OXIDASE"/>
    <property type="match status" value="1"/>
</dbReference>
<keyword evidence="9" id="KW-1185">Reference proteome</keyword>
<dbReference type="InterPro" id="IPR007867">
    <property type="entry name" value="GMC_OxRtase_C"/>
</dbReference>
<dbReference type="InterPro" id="IPR036188">
    <property type="entry name" value="FAD/NAD-bd_sf"/>
</dbReference>
<evidence type="ECO:0000313" key="9">
    <source>
        <dbReference type="Proteomes" id="UP001521137"/>
    </source>
</evidence>
<dbReference type="SUPFAM" id="SSF54373">
    <property type="entry name" value="FAD-linked reductases, C-terminal domain"/>
    <property type="match status" value="1"/>
</dbReference>
<dbReference type="InterPro" id="IPR000172">
    <property type="entry name" value="GMC_OxRdtase_N"/>
</dbReference>
<dbReference type="RefSeq" id="WP_235311428.1">
    <property type="nucleotide sequence ID" value="NZ_JAKGAS010000003.1"/>
</dbReference>
<dbReference type="Proteomes" id="UP001521137">
    <property type="component" value="Unassembled WGS sequence"/>
</dbReference>
<name>A0ABS9D4P2_9ALTE</name>
<comment type="similarity">
    <text evidence="2">Belongs to the GMC oxidoreductase family.</text>
</comment>
<dbReference type="Gene3D" id="3.50.50.60">
    <property type="entry name" value="FAD/NAD(P)-binding domain"/>
    <property type="match status" value="2"/>
</dbReference>
<keyword evidence="4" id="KW-0274">FAD</keyword>
<evidence type="ECO:0000256" key="3">
    <source>
        <dbReference type="ARBA" id="ARBA00022630"/>
    </source>
</evidence>
<evidence type="ECO:0000313" key="8">
    <source>
        <dbReference type="EMBL" id="MCF2947898.1"/>
    </source>
</evidence>
<dbReference type="Pfam" id="PF05199">
    <property type="entry name" value="GMC_oxred_C"/>
    <property type="match status" value="1"/>
</dbReference>
<dbReference type="Pfam" id="PF00732">
    <property type="entry name" value="GMC_oxred_N"/>
    <property type="match status" value="1"/>
</dbReference>
<evidence type="ECO:0000259" key="7">
    <source>
        <dbReference type="Pfam" id="PF05199"/>
    </source>
</evidence>
<dbReference type="PANTHER" id="PTHR42784:SF1">
    <property type="entry name" value="PYRANOSE 2-OXIDASE"/>
    <property type="match status" value="1"/>
</dbReference>
<feature type="domain" description="Glucose-methanol-choline oxidoreductase C-terminal" evidence="7">
    <location>
        <begin position="430"/>
        <end position="549"/>
    </location>
</feature>
<proteinExistence type="inferred from homology"/>